<dbReference type="Gene3D" id="1.25.10.10">
    <property type="entry name" value="Leucine-rich Repeat Variant"/>
    <property type="match status" value="2"/>
</dbReference>
<evidence type="ECO:0000313" key="3">
    <source>
        <dbReference type="Proteomes" id="UP001152523"/>
    </source>
</evidence>
<protein>
    <recommendedName>
        <fullName evidence="1">DUF4042 domain-containing protein</fullName>
    </recommendedName>
</protein>
<sequence>MDSSDPVSPSSSVRSWRTAFLTLRDETLTSPPPTNVAHLLQNLILSQSNALIKVSADLPPHEVTSDLLFVMGLAQSISISDACNIVDIYMQLSHLVYTVSNFVPLKISHSSLPLVLDFLSSTVEILFNKTKTDKAFMSNAAIVTSTKQCLEIAKRLFNVSERATMLLENKPLFDFALNVVVHFQPHLHDSLYSSDKILSRNAGVREVQIVAFSMIGDVYSRVGSSLPVDVWESTIRVVRSSLDLLASKGTLIEDNVMAMFYTSLLNCLHFVLEDPKGPLSGHVDGFVAALRMFLHYGINIKSNSAYPVVDHNVSGYKKQSFLEPMKPYRPPHLRNKNFKKHNQMDDKCLSSSEIHKCLTDYQSSSDSENSDSDGLGKNSCYVRYAKTRLAAILCIQDLCRADPKSFTTQWVNLLPSNDVLQPRRYAATLMSCLLFDPYMKARIASASTIRAMLDAPSCVFLQVAEFKESPRPVAFTTLSSSLGHILVQLHTGILYLIKNETHSGLLISLFKIQMLLASCTPYSRMPPELLPTIISSIQSRVEEGFSFRSDQNILLAAAINCLSAALSSSAFSTPVKDMLLAEVTKGFVSQKSGVLSILFQYSEPETSPSISFEALQALKNVTHSHPSVMVLCWEKVSSLTYRYLSASVDTQTRTWRDNMPGEKAIAAAIKVLDQCLRAASGFKGTEDLFSDKSLENPFMSDLVKTKTISSAPAYEMQSYVTTKDRAESPSGSEQWFELIDRHMPFILEHASVMVRAASVTCFAGITSSVWFYMPKEKQDFIICSLISFAVTDDAPLVRSAACRAIGVIACFPQIFDSAEIFEKLIYAAEHNSHDTLVPVRITASWAIANICDTLCHYVDVHGLDQHTSDSEASSKWISLLIDSSLRLAKDNDKIKANAVRALGNLARFVPFKSHSSDYDRKLLEESHWLEKMVQTFLSCVSTGNVKVQWNVCHALSNLFLNEKLKLQEMDWALSVFSILLLLLRNSSNFKIRIQAAAALAVPATIKDYGRSFVDVLQGVEHVIENLRSDQISVPSNLKYRVALEKQLTSTMLHVLSLSSQIDDRGVHEFLCKKSAFLEEWLKGLCLSLGVPNDQFDAEYSSSHDQKKEIISLAIESLVEIFEAHNLPAIAQRFYRLLSNSI</sequence>
<name>A0AAV0D0X7_9ASTE</name>
<dbReference type="InterPro" id="IPR016024">
    <property type="entry name" value="ARM-type_fold"/>
</dbReference>
<dbReference type="InterPro" id="IPR052107">
    <property type="entry name" value="HEAT6"/>
</dbReference>
<dbReference type="PANTHER" id="PTHR13366:SF0">
    <property type="entry name" value="HEAT REPEAT-CONTAINING PROTEIN 6"/>
    <property type="match status" value="1"/>
</dbReference>
<accession>A0AAV0D0X7</accession>
<dbReference type="Proteomes" id="UP001152523">
    <property type="component" value="Unassembled WGS sequence"/>
</dbReference>
<dbReference type="AlphaFoldDB" id="A0AAV0D0X7"/>
<dbReference type="InterPro" id="IPR025283">
    <property type="entry name" value="DUF4042"/>
</dbReference>
<feature type="domain" description="DUF4042" evidence="1">
    <location>
        <begin position="386"/>
        <end position="567"/>
    </location>
</feature>
<comment type="caution">
    <text evidence="2">The sequence shown here is derived from an EMBL/GenBank/DDBJ whole genome shotgun (WGS) entry which is preliminary data.</text>
</comment>
<organism evidence="2 3">
    <name type="scientific">Cuscuta epithymum</name>
    <dbReference type="NCBI Taxonomy" id="186058"/>
    <lineage>
        <taxon>Eukaryota</taxon>
        <taxon>Viridiplantae</taxon>
        <taxon>Streptophyta</taxon>
        <taxon>Embryophyta</taxon>
        <taxon>Tracheophyta</taxon>
        <taxon>Spermatophyta</taxon>
        <taxon>Magnoliopsida</taxon>
        <taxon>eudicotyledons</taxon>
        <taxon>Gunneridae</taxon>
        <taxon>Pentapetalae</taxon>
        <taxon>asterids</taxon>
        <taxon>lamiids</taxon>
        <taxon>Solanales</taxon>
        <taxon>Convolvulaceae</taxon>
        <taxon>Cuscuteae</taxon>
        <taxon>Cuscuta</taxon>
        <taxon>Cuscuta subgen. Cuscuta</taxon>
    </lineage>
</organism>
<dbReference type="PANTHER" id="PTHR13366">
    <property type="entry name" value="MALARIA ANTIGEN-RELATED"/>
    <property type="match status" value="1"/>
</dbReference>
<gene>
    <name evidence="2" type="ORF">CEPIT_LOCUS10882</name>
</gene>
<evidence type="ECO:0000259" key="1">
    <source>
        <dbReference type="Pfam" id="PF13251"/>
    </source>
</evidence>
<dbReference type="SUPFAM" id="SSF48371">
    <property type="entry name" value="ARM repeat"/>
    <property type="match status" value="1"/>
</dbReference>
<reference evidence="2" key="1">
    <citation type="submission" date="2022-07" db="EMBL/GenBank/DDBJ databases">
        <authorList>
            <person name="Macas J."/>
            <person name="Novak P."/>
            <person name="Neumann P."/>
        </authorList>
    </citation>
    <scope>NUCLEOTIDE SEQUENCE</scope>
</reference>
<dbReference type="InterPro" id="IPR011989">
    <property type="entry name" value="ARM-like"/>
</dbReference>
<evidence type="ECO:0000313" key="2">
    <source>
        <dbReference type="EMBL" id="CAH9089540.1"/>
    </source>
</evidence>
<proteinExistence type="predicted"/>
<dbReference type="EMBL" id="CAMAPF010000062">
    <property type="protein sequence ID" value="CAH9089540.1"/>
    <property type="molecule type" value="Genomic_DNA"/>
</dbReference>
<dbReference type="Pfam" id="PF13251">
    <property type="entry name" value="DUF4042"/>
    <property type="match status" value="1"/>
</dbReference>
<keyword evidence="3" id="KW-1185">Reference proteome</keyword>